<accession>A0A183LY75</accession>
<keyword evidence="2" id="KW-1185">Reference proteome</keyword>
<sequence>MVVEGSHQETLDTGFVLFGTRLPVILSELVYPDGFDPVSPSSTVVVRNSRQETLDSGSLQSDTRRQGMFVMLINMMISGSSNLGYLTLALLMETLDS</sequence>
<proteinExistence type="predicted"/>
<reference evidence="1 2" key="1">
    <citation type="submission" date="2018-11" db="EMBL/GenBank/DDBJ databases">
        <authorList>
            <consortium name="Pathogen Informatics"/>
        </authorList>
    </citation>
    <scope>NUCLEOTIDE SEQUENCE [LARGE SCALE GENOMIC DNA]</scope>
    <source>
        <strain evidence="1 2">Zambia</strain>
    </source>
</reference>
<gene>
    <name evidence="1" type="ORF">SMRZ_LOCUS8750</name>
</gene>
<evidence type="ECO:0000313" key="1">
    <source>
        <dbReference type="EMBL" id="VDO83083.1"/>
    </source>
</evidence>
<name>A0A183LY75_9TREM</name>
<dbReference type="Proteomes" id="UP000277204">
    <property type="component" value="Unassembled WGS sequence"/>
</dbReference>
<protein>
    <submittedName>
        <fullName evidence="1">Uncharacterized protein</fullName>
    </submittedName>
</protein>
<dbReference type="AlphaFoldDB" id="A0A183LY75"/>
<dbReference type="EMBL" id="UZAI01003909">
    <property type="protein sequence ID" value="VDO83083.1"/>
    <property type="molecule type" value="Genomic_DNA"/>
</dbReference>
<organism evidence="1 2">
    <name type="scientific">Schistosoma margrebowiei</name>
    <dbReference type="NCBI Taxonomy" id="48269"/>
    <lineage>
        <taxon>Eukaryota</taxon>
        <taxon>Metazoa</taxon>
        <taxon>Spiralia</taxon>
        <taxon>Lophotrochozoa</taxon>
        <taxon>Platyhelminthes</taxon>
        <taxon>Trematoda</taxon>
        <taxon>Digenea</taxon>
        <taxon>Strigeidida</taxon>
        <taxon>Schistosomatoidea</taxon>
        <taxon>Schistosomatidae</taxon>
        <taxon>Schistosoma</taxon>
    </lineage>
</organism>
<evidence type="ECO:0000313" key="2">
    <source>
        <dbReference type="Proteomes" id="UP000277204"/>
    </source>
</evidence>